<keyword evidence="3" id="KW-0804">Transcription</keyword>
<dbReference type="Gene3D" id="1.10.10.10">
    <property type="entry name" value="Winged helix-like DNA-binding domain superfamily/Winged helix DNA-binding domain"/>
    <property type="match status" value="1"/>
</dbReference>
<dbReference type="PANTHER" id="PTHR44846">
    <property type="entry name" value="MANNOSYL-D-GLYCERATE TRANSPORT/METABOLISM SYSTEM REPRESSOR MNGR-RELATED"/>
    <property type="match status" value="1"/>
</dbReference>
<sequence length="127" mass="13813">MDSDPRLEQLFGGVPLYARIALDLRAMITQGLLTVGAALPSYASLAKRYHCSLATAQKAVSVLQVEGYVASASGRGTFVVSAHPENDDLARPLRELHAHLDALDLYAHKAQSLLDTCFSRYIRKNTA</sequence>
<dbReference type="Proteomes" id="UP001501116">
    <property type="component" value="Unassembled WGS sequence"/>
</dbReference>
<protein>
    <recommendedName>
        <fullName evidence="4">HTH gntR-type domain-containing protein</fullName>
    </recommendedName>
</protein>
<dbReference type="EMBL" id="BAAANN010000042">
    <property type="protein sequence ID" value="GAA1985452.1"/>
    <property type="molecule type" value="Genomic_DNA"/>
</dbReference>
<dbReference type="InterPro" id="IPR036390">
    <property type="entry name" value="WH_DNA-bd_sf"/>
</dbReference>
<dbReference type="InterPro" id="IPR000524">
    <property type="entry name" value="Tscrpt_reg_HTH_GntR"/>
</dbReference>
<keyword evidence="2" id="KW-0238">DNA-binding</keyword>
<keyword evidence="1" id="KW-0805">Transcription regulation</keyword>
<organism evidence="5 6">
    <name type="scientific">Amycolatopsis minnesotensis</name>
    <dbReference type="NCBI Taxonomy" id="337894"/>
    <lineage>
        <taxon>Bacteria</taxon>
        <taxon>Bacillati</taxon>
        <taxon>Actinomycetota</taxon>
        <taxon>Actinomycetes</taxon>
        <taxon>Pseudonocardiales</taxon>
        <taxon>Pseudonocardiaceae</taxon>
        <taxon>Amycolatopsis</taxon>
    </lineage>
</organism>
<feature type="domain" description="HTH gntR-type" evidence="4">
    <location>
        <begin position="14"/>
        <end position="82"/>
    </location>
</feature>
<dbReference type="InterPro" id="IPR036388">
    <property type="entry name" value="WH-like_DNA-bd_sf"/>
</dbReference>
<evidence type="ECO:0000259" key="4">
    <source>
        <dbReference type="PROSITE" id="PS50949"/>
    </source>
</evidence>
<dbReference type="RefSeq" id="WP_425546582.1">
    <property type="nucleotide sequence ID" value="NZ_BAAANN010000042.1"/>
</dbReference>
<reference evidence="5 6" key="1">
    <citation type="journal article" date="2019" name="Int. J. Syst. Evol. Microbiol.">
        <title>The Global Catalogue of Microorganisms (GCM) 10K type strain sequencing project: providing services to taxonomists for standard genome sequencing and annotation.</title>
        <authorList>
            <consortium name="The Broad Institute Genomics Platform"/>
            <consortium name="The Broad Institute Genome Sequencing Center for Infectious Disease"/>
            <person name="Wu L."/>
            <person name="Ma J."/>
        </authorList>
    </citation>
    <scope>NUCLEOTIDE SEQUENCE [LARGE SCALE GENOMIC DNA]</scope>
    <source>
        <strain evidence="5 6">JCM 14545</strain>
    </source>
</reference>
<evidence type="ECO:0000313" key="6">
    <source>
        <dbReference type="Proteomes" id="UP001501116"/>
    </source>
</evidence>
<evidence type="ECO:0000256" key="3">
    <source>
        <dbReference type="ARBA" id="ARBA00023163"/>
    </source>
</evidence>
<dbReference type="PANTHER" id="PTHR44846:SF17">
    <property type="entry name" value="GNTR-FAMILY TRANSCRIPTIONAL REGULATOR"/>
    <property type="match status" value="1"/>
</dbReference>
<dbReference type="PROSITE" id="PS50949">
    <property type="entry name" value="HTH_GNTR"/>
    <property type="match status" value="1"/>
</dbReference>
<keyword evidence="6" id="KW-1185">Reference proteome</keyword>
<dbReference type="InterPro" id="IPR050679">
    <property type="entry name" value="Bact_HTH_transcr_reg"/>
</dbReference>
<gene>
    <name evidence="5" type="ORF">GCM10009754_73820</name>
</gene>
<accession>A0ABN2SF93</accession>
<comment type="caution">
    <text evidence="5">The sequence shown here is derived from an EMBL/GenBank/DDBJ whole genome shotgun (WGS) entry which is preliminary data.</text>
</comment>
<dbReference type="CDD" id="cd07377">
    <property type="entry name" value="WHTH_GntR"/>
    <property type="match status" value="1"/>
</dbReference>
<dbReference type="SMART" id="SM00345">
    <property type="entry name" value="HTH_GNTR"/>
    <property type="match status" value="1"/>
</dbReference>
<dbReference type="SUPFAM" id="SSF46785">
    <property type="entry name" value="Winged helix' DNA-binding domain"/>
    <property type="match status" value="1"/>
</dbReference>
<name>A0ABN2SF93_9PSEU</name>
<dbReference type="Pfam" id="PF00392">
    <property type="entry name" value="GntR"/>
    <property type="match status" value="1"/>
</dbReference>
<evidence type="ECO:0000256" key="1">
    <source>
        <dbReference type="ARBA" id="ARBA00023015"/>
    </source>
</evidence>
<evidence type="ECO:0000313" key="5">
    <source>
        <dbReference type="EMBL" id="GAA1985452.1"/>
    </source>
</evidence>
<proteinExistence type="predicted"/>
<evidence type="ECO:0000256" key="2">
    <source>
        <dbReference type="ARBA" id="ARBA00023125"/>
    </source>
</evidence>